<keyword evidence="2" id="KW-0238">DNA-binding</keyword>
<evidence type="ECO:0000313" key="5">
    <source>
        <dbReference type="EMBL" id="MFD2309754.1"/>
    </source>
</evidence>
<dbReference type="SUPFAM" id="SSF47413">
    <property type="entry name" value="lambda repressor-like DNA-binding domains"/>
    <property type="match status" value="1"/>
</dbReference>
<evidence type="ECO:0000259" key="4">
    <source>
        <dbReference type="PROSITE" id="PS50943"/>
    </source>
</evidence>
<dbReference type="InterPro" id="IPR001387">
    <property type="entry name" value="Cro/C1-type_HTH"/>
</dbReference>
<reference evidence="6" key="1">
    <citation type="journal article" date="2019" name="Int. J. Syst. Evol. Microbiol.">
        <title>The Global Catalogue of Microorganisms (GCM) 10K type strain sequencing project: providing services to taxonomists for standard genome sequencing and annotation.</title>
        <authorList>
            <consortium name="The Broad Institute Genomics Platform"/>
            <consortium name="The Broad Institute Genome Sequencing Center for Infectious Disease"/>
            <person name="Wu L."/>
            <person name="Ma J."/>
        </authorList>
    </citation>
    <scope>NUCLEOTIDE SEQUENCE [LARGE SCALE GENOMIC DNA]</scope>
    <source>
        <strain evidence="6">KCTC 12848</strain>
    </source>
</reference>
<gene>
    <name evidence="5" type="ORF">ACFSKX_04930</name>
</gene>
<feature type="domain" description="HTH cro/C1-type" evidence="4">
    <location>
        <begin position="18"/>
        <end position="74"/>
    </location>
</feature>
<evidence type="ECO:0000256" key="2">
    <source>
        <dbReference type="ARBA" id="ARBA00023125"/>
    </source>
</evidence>
<comment type="caution">
    <text evidence="5">The sequence shown here is derived from an EMBL/GenBank/DDBJ whole genome shotgun (WGS) entry which is preliminary data.</text>
</comment>
<evidence type="ECO:0000256" key="1">
    <source>
        <dbReference type="ARBA" id="ARBA00023015"/>
    </source>
</evidence>
<protein>
    <submittedName>
        <fullName evidence="5">Helix-turn-helix domain-containing protein</fullName>
    </submittedName>
</protein>
<sequence>MARKLESNPALVPFGRHVAALRKQMNPPLSQEDLSGLCELDRTYISGIENGKRNVSLTNIFRLARALGVEPKDLLDYPSAGEP</sequence>
<dbReference type="SMART" id="SM00530">
    <property type="entry name" value="HTH_XRE"/>
    <property type="match status" value="1"/>
</dbReference>
<dbReference type="Gene3D" id="1.10.260.40">
    <property type="entry name" value="lambda repressor-like DNA-binding domains"/>
    <property type="match status" value="1"/>
</dbReference>
<dbReference type="PROSITE" id="PS50943">
    <property type="entry name" value="HTH_CROC1"/>
    <property type="match status" value="1"/>
</dbReference>
<keyword evidence="6" id="KW-1185">Reference proteome</keyword>
<keyword evidence="3" id="KW-0804">Transcription</keyword>
<evidence type="ECO:0000256" key="3">
    <source>
        <dbReference type="ARBA" id="ARBA00023163"/>
    </source>
</evidence>
<accession>A0ABW5E9G6</accession>
<dbReference type="InterPro" id="IPR050807">
    <property type="entry name" value="TransReg_Diox_bact_type"/>
</dbReference>
<dbReference type="Proteomes" id="UP001597425">
    <property type="component" value="Unassembled WGS sequence"/>
</dbReference>
<dbReference type="CDD" id="cd00093">
    <property type="entry name" value="HTH_XRE"/>
    <property type="match status" value="1"/>
</dbReference>
<dbReference type="EMBL" id="JBHUJD010000005">
    <property type="protein sequence ID" value="MFD2309754.1"/>
    <property type="molecule type" value="Genomic_DNA"/>
</dbReference>
<dbReference type="Pfam" id="PF01381">
    <property type="entry name" value="HTH_3"/>
    <property type="match status" value="1"/>
</dbReference>
<keyword evidence="1" id="KW-0805">Transcription regulation</keyword>
<dbReference type="PANTHER" id="PTHR46797">
    <property type="entry name" value="HTH-TYPE TRANSCRIPTIONAL REGULATOR"/>
    <property type="match status" value="1"/>
</dbReference>
<name>A0ABW5E9G6_9GAMM</name>
<dbReference type="RefSeq" id="WP_265720511.1">
    <property type="nucleotide sequence ID" value="NZ_JAPIVK010000003.1"/>
</dbReference>
<dbReference type="PANTHER" id="PTHR46797:SF23">
    <property type="entry name" value="HTH-TYPE TRANSCRIPTIONAL REGULATOR SUTR"/>
    <property type="match status" value="1"/>
</dbReference>
<organism evidence="5 6">
    <name type="scientific">Microbulbifer halophilus</name>
    <dbReference type="NCBI Taxonomy" id="453963"/>
    <lineage>
        <taxon>Bacteria</taxon>
        <taxon>Pseudomonadati</taxon>
        <taxon>Pseudomonadota</taxon>
        <taxon>Gammaproteobacteria</taxon>
        <taxon>Cellvibrionales</taxon>
        <taxon>Microbulbiferaceae</taxon>
        <taxon>Microbulbifer</taxon>
    </lineage>
</organism>
<proteinExistence type="predicted"/>
<dbReference type="InterPro" id="IPR010982">
    <property type="entry name" value="Lambda_DNA-bd_dom_sf"/>
</dbReference>
<evidence type="ECO:0000313" key="6">
    <source>
        <dbReference type="Proteomes" id="UP001597425"/>
    </source>
</evidence>